<dbReference type="EMBL" id="CP036313">
    <property type="protein sequence ID" value="QBH12067.1"/>
    <property type="molecule type" value="Genomic_DNA"/>
</dbReference>
<dbReference type="OrthoDB" id="9805924at2"/>
<dbReference type="Gene3D" id="3.40.630.30">
    <property type="match status" value="1"/>
</dbReference>
<keyword evidence="5" id="KW-1185">Reference proteome</keyword>
<evidence type="ECO:0000313" key="2">
    <source>
        <dbReference type="EMBL" id="QBH12067.1"/>
    </source>
</evidence>
<sequence length="157" mass="17523">MEIIIKDARPIDIDQMLPLLTQQFATEQDFKFNPGVQVQARGLRLMLDGCGKHRAVKVAWMNDTIVGLCSAQAQISMVQGNLNAVVSDLIVDRAYKKKGLSTLLLSAIEGWAVNKGIKSISLLADKDDKDCLDFYNKDAWKRTSLICLVKSLDQERL</sequence>
<dbReference type="Proteomes" id="UP000293902">
    <property type="component" value="Chromosome"/>
</dbReference>
<name>A0A328F9M0_9BACT</name>
<evidence type="ECO:0000313" key="4">
    <source>
        <dbReference type="Proteomes" id="UP000248798"/>
    </source>
</evidence>
<feature type="domain" description="N-acetyltransferase" evidence="1">
    <location>
        <begin position="3"/>
        <end position="153"/>
    </location>
</feature>
<reference evidence="2 5" key="2">
    <citation type="submission" date="2019-02" db="EMBL/GenBank/DDBJ databases">
        <title>Complete genome sequence of Desulfobacter hydrogenophilus AcRS1.</title>
        <authorList>
            <person name="Marietou A."/>
            <person name="Lund M.B."/>
            <person name="Marshall I.P.G."/>
            <person name="Schreiber L."/>
            <person name="Jorgensen B."/>
        </authorList>
    </citation>
    <scope>NUCLEOTIDE SEQUENCE [LARGE SCALE GENOMIC DNA]</scope>
    <source>
        <strain evidence="2 5">AcRS1</strain>
    </source>
</reference>
<dbReference type="GO" id="GO:0016747">
    <property type="term" value="F:acyltransferase activity, transferring groups other than amino-acyl groups"/>
    <property type="evidence" value="ECO:0007669"/>
    <property type="project" value="InterPro"/>
</dbReference>
<dbReference type="SUPFAM" id="SSF55729">
    <property type="entry name" value="Acyl-CoA N-acyltransferases (Nat)"/>
    <property type="match status" value="1"/>
</dbReference>
<reference evidence="3 4" key="1">
    <citation type="submission" date="2018-06" db="EMBL/GenBank/DDBJ databases">
        <title>Complete Genome Sequence of Desulfobacter hydrogenophilus (DSM3380).</title>
        <authorList>
            <person name="Marietou A."/>
            <person name="Schreiber L."/>
            <person name="Marshall I."/>
            <person name="Jorgensen B."/>
        </authorList>
    </citation>
    <scope>NUCLEOTIDE SEQUENCE [LARGE SCALE GENOMIC DNA]</scope>
    <source>
        <strain evidence="3 4">DSM 3380</strain>
    </source>
</reference>
<dbReference type="InterPro" id="IPR000182">
    <property type="entry name" value="GNAT_dom"/>
</dbReference>
<dbReference type="InterPro" id="IPR016181">
    <property type="entry name" value="Acyl_CoA_acyltransferase"/>
</dbReference>
<accession>A0A328F9M0</accession>
<dbReference type="Proteomes" id="UP000248798">
    <property type="component" value="Unassembled WGS sequence"/>
</dbReference>
<dbReference type="AlphaFoldDB" id="A0A328F9M0"/>
<dbReference type="PROSITE" id="PS51186">
    <property type="entry name" value="GNAT"/>
    <property type="match status" value="1"/>
</dbReference>
<proteinExistence type="predicted"/>
<dbReference type="Pfam" id="PF00583">
    <property type="entry name" value="Acetyltransf_1"/>
    <property type="match status" value="1"/>
</dbReference>
<protein>
    <submittedName>
        <fullName evidence="3">GNAT family N-acetyltransferase</fullName>
    </submittedName>
</protein>
<dbReference type="RefSeq" id="WP_111959752.1">
    <property type="nucleotide sequence ID" value="NZ_CP036313.1"/>
</dbReference>
<keyword evidence="3" id="KW-0808">Transferase</keyword>
<organism evidence="3 4">
    <name type="scientific">Desulfobacter hydrogenophilus</name>
    <dbReference type="NCBI Taxonomy" id="2291"/>
    <lineage>
        <taxon>Bacteria</taxon>
        <taxon>Pseudomonadati</taxon>
        <taxon>Thermodesulfobacteriota</taxon>
        <taxon>Desulfobacteria</taxon>
        <taxon>Desulfobacterales</taxon>
        <taxon>Desulfobacteraceae</taxon>
        <taxon>Desulfobacter</taxon>
    </lineage>
</organism>
<evidence type="ECO:0000259" key="1">
    <source>
        <dbReference type="PROSITE" id="PS51186"/>
    </source>
</evidence>
<evidence type="ECO:0000313" key="3">
    <source>
        <dbReference type="EMBL" id="RAM00350.1"/>
    </source>
</evidence>
<gene>
    <name evidence="3" type="ORF">DO021_19405</name>
    <name evidence="2" type="ORF">EYB58_03500</name>
</gene>
<dbReference type="EMBL" id="QLNI01000051">
    <property type="protein sequence ID" value="RAM00350.1"/>
    <property type="molecule type" value="Genomic_DNA"/>
</dbReference>
<evidence type="ECO:0000313" key="5">
    <source>
        <dbReference type="Proteomes" id="UP000293902"/>
    </source>
</evidence>